<dbReference type="Gene3D" id="3.40.190.290">
    <property type="match status" value="1"/>
</dbReference>
<dbReference type="FunFam" id="1.10.10.10:FF:000001">
    <property type="entry name" value="LysR family transcriptional regulator"/>
    <property type="match status" value="1"/>
</dbReference>
<dbReference type="InterPro" id="IPR050950">
    <property type="entry name" value="HTH-type_LysR_regulators"/>
</dbReference>
<evidence type="ECO:0000256" key="4">
    <source>
        <dbReference type="ARBA" id="ARBA00023163"/>
    </source>
</evidence>
<dbReference type="GO" id="GO:0005829">
    <property type="term" value="C:cytosol"/>
    <property type="evidence" value="ECO:0007669"/>
    <property type="project" value="TreeGrafter"/>
</dbReference>
<organism evidence="6">
    <name type="scientific">Bosea sp. NBC_00436</name>
    <dbReference type="NCBI Taxonomy" id="2969620"/>
    <lineage>
        <taxon>Bacteria</taxon>
        <taxon>Pseudomonadati</taxon>
        <taxon>Pseudomonadota</taxon>
        <taxon>Alphaproteobacteria</taxon>
        <taxon>Hyphomicrobiales</taxon>
        <taxon>Boseaceae</taxon>
        <taxon>Bosea</taxon>
    </lineage>
</organism>
<feature type="domain" description="HTH lysR-type" evidence="5">
    <location>
        <begin position="3"/>
        <end position="60"/>
    </location>
</feature>
<dbReference type="CDD" id="cd08440">
    <property type="entry name" value="PBP2_LTTR_like_4"/>
    <property type="match status" value="1"/>
</dbReference>
<accession>A0A9E8CJ81</accession>
<dbReference type="InterPro" id="IPR000847">
    <property type="entry name" value="LysR_HTH_N"/>
</dbReference>
<dbReference type="InterPro" id="IPR036388">
    <property type="entry name" value="WH-like_DNA-bd_sf"/>
</dbReference>
<dbReference type="SUPFAM" id="SSF53850">
    <property type="entry name" value="Periplasmic binding protein-like II"/>
    <property type="match status" value="1"/>
</dbReference>
<dbReference type="Gene3D" id="1.10.10.10">
    <property type="entry name" value="Winged helix-like DNA-binding domain superfamily/Winged helix DNA-binding domain"/>
    <property type="match status" value="1"/>
</dbReference>
<evidence type="ECO:0000313" key="6">
    <source>
        <dbReference type="EMBL" id="UZF85542.1"/>
    </source>
</evidence>
<keyword evidence="2" id="KW-0805">Transcription regulation</keyword>
<sequence>MNLTLRQLEILVAIGDTLSLTAAAEKLGVSQPSVSETLRRVEGELGCKLVDRTTRQLALTYEGQHVVASAREAMRSLAGTFEAIVRRGDGVHGRLSIAALPSAVCTLLPPVLRAFRERYPGIEVAVRDALQDRAMTMLEDGGVDLVIAGRPAGQGSFIFEEIASDRLKLVVSRQHPLSGRDSVGWSELAAFEFIAMSTSSSVRRLTDAGFIHANLPITPTYEVDQISCAAALAAAGLGITALPTMTFAMFNADELAVVPLIAPTIERSIGMTWLKDRPLSASAIKFVAVLRSRGM</sequence>
<comment type="similarity">
    <text evidence="1">Belongs to the LysR transcriptional regulatory family.</text>
</comment>
<proteinExistence type="inferred from homology"/>
<dbReference type="InterPro" id="IPR005119">
    <property type="entry name" value="LysR_subst-bd"/>
</dbReference>
<evidence type="ECO:0000259" key="5">
    <source>
        <dbReference type="PROSITE" id="PS50931"/>
    </source>
</evidence>
<dbReference type="PROSITE" id="PS50931">
    <property type="entry name" value="HTH_LYSR"/>
    <property type="match status" value="1"/>
</dbReference>
<gene>
    <name evidence="6" type="ORF">NWE54_17135</name>
</gene>
<protein>
    <submittedName>
        <fullName evidence="6">LysR family transcriptional regulator</fullName>
    </submittedName>
</protein>
<keyword evidence="3" id="KW-0238">DNA-binding</keyword>
<dbReference type="InterPro" id="IPR036390">
    <property type="entry name" value="WH_DNA-bd_sf"/>
</dbReference>
<dbReference type="Pfam" id="PF00126">
    <property type="entry name" value="HTH_1"/>
    <property type="match status" value="1"/>
</dbReference>
<evidence type="ECO:0000256" key="1">
    <source>
        <dbReference type="ARBA" id="ARBA00009437"/>
    </source>
</evidence>
<dbReference type="PANTHER" id="PTHR30419">
    <property type="entry name" value="HTH-TYPE TRANSCRIPTIONAL REGULATOR YBHD"/>
    <property type="match status" value="1"/>
</dbReference>
<dbReference type="SUPFAM" id="SSF46785">
    <property type="entry name" value="Winged helix' DNA-binding domain"/>
    <property type="match status" value="1"/>
</dbReference>
<dbReference type="PRINTS" id="PR00039">
    <property type="entry name" value="HTHLYSR"/>
</dbReference>
<keyword evidence="4" id="KW-0804">Transcription</keyword>
<dbReference type="GO" id="GO:0003677">
    <property type="term" value="F:DNA binding"/>
    <property type="evidence" value="ECO:0007669"/>
    <property type="project" value="UniProtKB-KW"/>
</dbReference>
<name>A0A9E8CJ81_9HYPH</name>
<evidence type="ECO:0000256" key="2">
    <source>
        <dbReference type="ARBA" id="ARBA00023015"/>
    </source>
</evidence>
<dbReference type="EMBL" id="CP102774">
    <property type="protein sequence ID" value="UZF85542.1"/>
    <property type="molecule type" value="Genomic_DNA"/>
</dbReference>
<dbReference type="Pfam" id="PF03466">
    <property type="entry name" value="LysR_substrate"/>
    <property type="match status" value="1"/>
</dbReference>
<dbReference type="GO" id="GO:0003700">
    <property type="term" value="F:DNA-binding transcription factor activity"/>
    <property type="evidence" value="ECO:0007669"/>
    <property type="project" value="InterPro"/>
</dbReference>
<evidence type="ECO:0000256" key="3">
    <source>
        <dbReference type="ARBA" id="ARBA00023125"/>
    </source>
</evidence>
<reference evidence="6" key="1">
    <citation type="submission" date="2022-08" db="EMBL/GenBank/DDBJ databases">
        <title>Complete Genome Sequences of 2 Bosea sp. soil isolates.</title>
        <authorList>
            <person name="Alvarez Arevalo M."/>
            <person name="Sterndorff E.B."/>
            <person name="Faurdal D."/>
            <person name="Joergensen T.S."/>
            <person name="Weber T."/>
        </authorList>
    </citation>
    <scope>NUCLEOTIDE SEQUENCE</scope>
    <source>
        <strain evidence="6">NBC_00436</strain>
    </source>
</reference>
<dbReference type="AlphaFoldDB" id="A0A9E8CJ81"/>